<evidence type="ECO:0000256" key="3">
    <source>
        <dbReference type="ARBA" id="ARBA00022833"/>
    </source>
</evidence>
<dbReference type="Proteomes" id="UP000002279">
    <property type="component" value="Chromosome X1"/>
</dbReference>
<dbReference type="Gene3D" id="2.70.70.10">
    <property type="entry name" value="Glucose Permease (Domain IIA)"/>
    <property type="match status" value="1"/>
</dbReference>
<accession>A0A6I8PS17</accession>
<reference evidence="7" key="2">
    <citation type="submission" date="2025-08" db="UniProtKB">
        <authorList>
            <consortium name="Ensembl"/>
        </authorList>
    </citation>
    <scope>IDENTIFICATION</scope>
    <source>
        <strain evidence="7">Glennie</strain>
    </source>
</reference>
<keyword evidence="4" id="KW-1015">Disulfide bond</keyword>
<evidence type="ECO:0000256" key="5">
    <source>
        <dbReference type="ARBA" id="ARBA00024361"/>
    </source>
</evidence>
<dbReference type="PANTHER" id="PTHR11329:SF0">
    <property type="entry name" value="LEUKOCYTE CELL-DERIVED CHEMOTAXIN-2"/>
    <property type="match status" value="1"/>
</dbReference>
<evidence type="ECO:0000256" key="2">
    <source>
        <dbReference type="ARBA" id="ARBA00022729"/>
    </source>
</evidence>
<dbReference type="InterPro" id="IPR008663">
    <property type="entry name" value="LECT2"/>
</dbReference>
<evidence type="ECO:0000313" key="8">
    <source>
        <dbReference type="Proteomes" id="UP000002279"/>
    </source>
</evidence>
<name>A0A6I8PS17_ORNAN</name>
<organism evidence="7 8">
    <name type="scientific">Ornithorhynchus anatinus</name>
    <name type="common">Duckbill platypus</name>
    <dbReference type="NCBI Taxonomy" id="9258"/>
    <lineage>
        <taxon>Eukaryota</taxon>
        <taxon>Metazoa</taxon>
        <taxon>Chordata</taxon>
        <taxon>Craniata</taxon>
        <taxon>Vertebrata</taxon>
        <taxon>Euteleostomi</taxon>
        <taxon>Mammalia</taxon>
        <taxon>Monotremata</taxon>
        <taxon>Ornithorhynchidae</taxon>
        <taxon>Ornithorhynchus</taxon>
    </lineage>
</organism>
<sequence length="151" mass="16486">MFWGKLFLLAALISTVWAAKWNHLCAGRPQNKIRGNDKYGSGSYGAPRGKRVHKGVDVLCSDGSTVLAPFSGVIQSQAKPYGNGNAIDDGIRMTGGGNCVLMFYIKPKKYKGNIKKGEILGQLLPMQRVYPKILSHVHIQNCDLSDPTPNL</sequence>
<gene>
    <name evidence="7" type="primary">TGFBI</name>
</gene>
<dbReference type="GeneTree" id="ENSGT00530000063860"/>
<keyword evidence="8" id="KW-1185">Reference proteome</keyword>
<reference evidence="7 8" key="1">
    <citation type="journal article" date="2008" name="Nature">
        <title>Genome analysis of the platypus reveals unique signatures of evolution.</title>
        <authorList>
            <person name="Warren W.C."/>
            <person name="Hillier L.W."/>
            <person name="Marshall Graves J.A."/>
            <person name="Birney E."/>
            <person name="Ponting C.P."/>
            <person name="Grutzner F."/>
            <person name="Belov K."/>
            <person name="Miller W."/>
            <person name="Clarke L."/>
            <person name="Chinwalla A.T."/>
            <person name="Yang S.P."/>
            <person name="Heger A."/>
            <person name="Locke D.P."/>
            <person name="Miethke P."/>
            <person name="Waters P.D."/>
            <person name="Veyrunes F."/>
            <person name="Fulton L."/>
            <person name="Fulton B."/>
            <person name="Graves T."/>
            <person name="Wallis J."/>
            <person name="Puente X.S."/>
            <person name="Lopez-Otin C."/>
            <person name="Ordonez G.R."/>
            <person name="Eichler E.E."/>
            <person name="Chen L."/>
            <person name="Cheng Z."/>
            <person name="Deakin J.E."/>
            <person name="Alsop A."/>
            <person name="Thompson K."/>
            <person name="Kirby P."/>
            <person name="Papenfuss A.T."/>
            <person name="Wakefield M.J."/>
            <person name="Olender T."/>
            <person name="Lancet D."/>
            <person name="Huttley G.A."/>
            <person name="Smit A.F."/>
            <person name="Pask A."/>
            <person name="Temple-Smith P."/>
            <person name="Batzer M.A."/>
            <person name="Walker J.A."/>
            <person name="Konkel M.K."/>
            <person name="Harris R.S."/>
            <person name="Whittington C.M."/>
            <person name="Wong E.S."/>
            <person name="Gemmell N.J."/>
            <person name="Buschiazzo E."/>
            <person name="Vargas Jentzsch I.M."/>
            <person name="Merkel A."/>
            <person name="Schmitz J."/>
            <person name="Zemann A."/>
            <person name="Churakov G."/>
            <person name="Kriegs J.O."/>
            <person name="Brosius J."/>
            <person name="Murchison E.P."/>
            <person name="Sachidanandam R."/>
            <person name="Smith C."/>
            <person name="Hannon G.J."/>
            <person name="Tsend-Ayush E."/>
            <person name="McMillan D."/>
            <person name="Attenborough R."/>
            <person name="Rens W."/>
            <person name="Ferguson-Smith M."/>
            <person name="Lefevre C.M."/>
            <person name="Sharp J.A."/>
            <person name="Nicholas K.R."/>
            <person name="Ray D.A."/>
            <person name="Kube M."/>
            <person name="Reinhardt R."/>
            <person name="Pringle T.H."/>
            <person name="Taylor J."/>
            <person name="Jones R.C."/>
            <person name="Nixon B."/>
            <person name="Dacheux J.L."/>
            <person name="Niwa H."/>
            <person name="Sekita Y."/>
            <person name="Huang X."/>
            <person name="Stark A."/>
            <person name="Kheradpour P."/>
            <person name="Kellis M."/>
            <person name="Flicek P."/>
            <person name="Chen Y."/>
            <person name="Webber C."/>
            <person name="Hardison R."/>
            <person name="Nelson J."/>
            <person name="Hallsworth-Pepin K."/>
            <person name="Delehaunty K."/>
            <person name="Markovic C."/>
            <person name="Minx P."/>
            <person name="Feng Y."/>
            <person name="Kremitzki C."/>
            <person name="Mitreva M."/>
            <person name="Glasscock J."/>
            <person name="Wylie T."/>
            <person name="Wohldmann P."/>
            <person name="Thiru P."/>
            <person name="Nhan M.N."/>
            <person name="Pohl C.S."/>
            <person name="Smith S.M."/>
            <person name="Hou S."/>
            <person name="Nefedov M."/>
            <person name="de Jong P.J."/>
            <person name="Renfree M.B."/>
            <person name="Mardis E.R."/>
            <person name="Wilson R.K."/>
        </authorList>
    </citation>
    <scope>NUCLEOTIDE SEQUENCE [LARGE SCALE GENOMIC DNA]</scope>
    <source>
        <strain evidence="7 8">Glennie</strain>
    </source>
</reference>
<reference evidence="7" key="3">
    <citation type="submission" date="2025-09" db="UniProtKB">
        <authorList>
            <consortium name="Ensembl"/>
        </authorList>
    </citation>
    <scope>IDENTIFICATION</scope>
    <source>
        <strain evidence="7">Glennie</strain>
    </source>
</reference>
<dbReference type="GO" id="GO:0046872">
    <property type="term" value="F:metal ion binding"/>
    <property type="evidence" value="ECO:0007669"/>
    <property type="project" value="UniProtKB-KW"/>
</dbReference>
<evidence type="ECO:0000256" key="1">
    <source>
        <dbReference type="ARBA" id="ARBA00022723"/>
    </source>
</evidence>
<dbReference type="AlphaFoldDB" id="A0A6I8PS17"/>
<dbReference type="InterPro" id="IPR011055">
    <property type="entry name" value="Dup_hybrid_motif"/>
</dbReference>
<keyword evidence="3" id="KW-0862">Zinc</keyword>
<dbReference type="Ensembl" id="ENSOANT00000065861.1">
    <property type="protein sequence ID" value="ENSOANP00000054377.1"/>
    <property type="gene ID" value="ENSOANG00000022501.3"/>
</dbReference>
<dbReference type="SUPFAM" id="SSF51261">
    <property type="entry name" value="Duplicated hybrid motif"/>
    <property type="match status" value="1"/>
</dbReference>
<proteinExistence type="inferred from homology"/>
<evidence type="ECO:0000256" key="6">
    <source>
        <dbReference type="SAM" id="SignalP"/>
    </source>
</evidence>
<feature type="chain" id="PRO_5026356927" evidence="6">
    <location>
        <begin position="19"/>
        <end position="151"/>
    </location>
</feature>
<dbReference type="PANTHER" id="PTHR11329">
    <property type="entry name" value="LEUKOCYTE CELL-DERIVED CHEMOTAXIN 2"/>
    <property type="match status" value="1"/>
</dbReference>
<dbReference type="Bgee" id="ENSOANG00000022501">
    <property type="expression patterns" value="Expressed in liver and 8 other cell types or tissues"/>
</dbReference>
<evidence type="ECO:0000256" key="4">
    <source>
        <dbReference type="ARBA" id="ARBA00023157"/>
    </source>
</evidence>
<comment type="similarity">
    <text evidence="5">Belongs to the LECT2/MIM-1 family.</text>
</comment>
<dbReference type="OrthoDB" id="5911921at2759"/>
<feature type="signal peptide" evidence="6">
    <location>
        <begin position="1"/>
        <end position="18"/>
    </location>
</feature>
<evidence type="ECO:0000313" key="7">
    <source>
        <dbReference type="Ensembl" id="ENSOANP00000054377.1"/>
    </source>
</evidence>
<keyword evidence="2 6" id="KW-0732">Signal</keyword>
<keyword evidence="1" id="KW-0479">Metal-binding</keyword>
<protein>
    <submittedName>
        <fullName evidence="7">Transforming growth factor beta induced</fullName>
    </submittedName>
</protein>